<gene>
    <name evidence="1" type="ORF">SAMN04488528_1005153</name>
</gene>
<dbReference type="Proteomes" id="UP000198619">
    <property type="component" value="Unassembled WGS sequence"/>
</dbReference>
<protein>
    <submittedName>
        <fullName evidence="1">Putative sporulation protein YtxC</fullName>
    </submittedName>
</protein>
<reference evidence="1 2" key="1">
    <citation type="submission" date="2016-10" db="EMBL/GenBank/DDBJ databases">
        <authorList>
            <person name="de Groot N.N."/>
        </authorList>
    </citation>
    <scope>NUCLEOTIDE SEQUENCE [LARGE SCALE GENOMIC DNA]</scope>
    <source>
        <strain evidence="1 2">DSM 12271</strain>
    </source>
</reference>
<dbReference type="RefSeq" id="WP_090039277.1">
    <property type="nucleotide sequence ID" value="NZ_FOKI01000005.1"/>
</dbReference>
<dbReference type="NCBIfam" id="TIGR02834">
    <property type="entry name" value="spo_ytxC"/>
    <property type="match status" value="1"/>
</dbReference>
<dbReference type="Pfam" id="PF08812">
    <property type="entry name" value="YtxC"/>
    <property type="match status" value="1"/>
</dbReference>
<proteinExistence type="predicted"/>
<evidence type="ECO:0000313" key="1">
    <source>
        <dbReference type="EMBL" id="SFA89089.1"/>
    </source>
</evidence>
<dbReference type="STRING" id="84698.SAMN04488528_1005153"/>
<dbReference type="InterPro" id="IPR014199">
    <property type="entry name" value="Spore_YtxC"/>
</dbReference>
<dbReference type="EMBL" id="FOKI01000005">
    <property type="protein sequence ID" value="SFA89089.1"/>
    <property type="molecule type" value="Genomic_DNA"/>
</dbReference>
<sequence>MLLLKIVYEGELIVVEELQQLKQYFKRKNITLGISESIEGTTHFIKVLCDNEIYDDKIKNSVDLNVSKILYKIIVDVFKQKEMYGFLTDTYFFLRSDELPDVSERIINALTGDEKIQDDASIYCMNRRNNIISKIKECIEENKEINISGFITFRMKYLIEDFEAIVDKVVEKYLVEKEYNEFVKLLKYFVEVQESKIDEVNIIADNKGEYHIKDKDGKDILAEFVEELVDCKLGMVGINIEDVIVSGLITNAPKIVKIHGEQNFVNKEILETIKNVFANRVVFCNNCFMCSQNNICEGIRNKKNDIIKV</sequence>
<evidence type="ECO:0000313" key="2">
    <source>
        <dbReference type="Proteomes" id="UP000198619"/>
    </source>
</evidence>
<name>A0A1I0WK16_9CLOT</name>
<accession>A0A1I0WK16</accession>
<keyword evidence="2" id="KW-1185">Reference proteome</keyword>
<dbReference type="AlphaFoldDB" id="A0A1I0WK16"/>
<dbReference type="OrthoDB" id="2986513at2"/>
<organism evidence="1 2">
    <name type="scientific">Clostridium frigidicarnis</name>
    <dbReference type="NCBI Taxonomy" id="84698"/>
    <lineage>
        <taxon>Bacteria</taxon>
        <taxon>Bacillati</taxon>
        <taxon>Bacillota</taxon>
        <taxon>Clostridia</taxon>
        <taxon>Eubacteriales</taxon>
        <taxon>Clostridiaceae</taxon>
        <taxon>Clostridium</taxon>
    </lineage>
</organism>